<dbReference type="OrthoDB" id="975018at2759"/>
<evidence type="ECO:0000256" key="5">
    <source>
        <dbReference type="ARBA" id="ARBA00022801"/>
    </source>
</evidence>
<accession>A0A9W7LRK6</accession>
<dbReference type="SUPFAM" id="SSF52266">
    <property type="entry name" value="SGNH hydrolase"/>
    <property type="match status" value="1"/>
</dbReference>
<keyword evidence="3" id="KW-0964">Secreted</keyword>
<keyword evidence="5" id="KW-0378">Hydrolase</keyword>
<keyword evidence="4 8" id="KW-0732">Signal</keyword>
<dbReference type="InterPro" id="IPR051238">
    <property type="entry name" value="GDSL_esterase/lipase"/>
</dbReference>
<evidence type="ECO:0000256" key="3">
    <source>
        <dbReference type="ARBA" id="ARBA00022525"/>
    </source>
</evidence>
<sequence>MEPKLKPLEVVAISVLLALWRLPNQANAEPQVPCYFIFGDSLSDNGNNNHLKTLAKVNYPPYGIDFPQGPTGRFSNGRNMQDFIVERLGFEDYVPPFAKLRGKNVSNGVNYASGSAGILDETGKILGVRIPLNRQIKNHKTIISTIMRLLRNHLATNLLLSQCIYSVQIGSNDYLNNYFTPEFYNTSQRYTPAEFATMLVQQLSRQLKTLYDNGARKFAVYGIGGIGCTPYIISAIGPDDSGCVDKFNEGATLFNDRLKPLVNQLNKNLTGAKFTYLNPSGNPAGLVINGTCCEMGGGGGELCLPNSTPCGKPRRYVFWDGVHPAEAWNKIVAESAYSSKSPAEASPYNIQQLAKE</sequence>
<keyword evidence="7" id="KW-0443">Lipid metabolism</keyword>
<comment type="subcellular location">
    <subcellularLocation>
        <location evidence="1">Secreted</location>
    </subcellularLocation>
</comment>
<dbReference type="Proteomes" id="UP001165190">
    <property type="component" value="Unassembled WGS sequence"/>
</dbReference>
<evidence type="ECO:0000256" key="4">
    <source>
        <dbReference type="ARBA" id="ARBA00022729"/>
    </source>
</evidence>
<dbReference type="AlphaFoldDB" id="A0A9W7LRK6"/>
<comment type="caution">
    <text evidence="9">The sequence shown here is derived from an EMBL/GenBank/DDBJ whole genome shotgun (WGS) entry which is preliminary data.</text>
</comment>
<evidence type="ECO:0000256" key="8">
    <source>
        <dbReference type="SAM" id="SignalP"/>
    </source>
</evidence>
<dbReference type="InterPro" id="IPR035669">
    <property type="entry name" value="SGNH_plant_lipase-like"/>
</dbReference>
<evidence type="ECO:0000256" key="6">
    <source>
        <dbReference type="ARBA" id="ARBA00022963"/>
    </source>
</evidence>
<dbReference type="InterPro" id="IPR036514">
    <property type="entry name" value="SGNH_hydro_sf"/>
</dbReference>
<evidence type="ECO:0000313" key="9">
    <source>
        <dbReference type="EMBL" id="GMI74208.1"/>
    </source>
</evidence>
<organism evidence="9 10">
    <name type="scientific">Hibiscus trionum</name>
    <name type="common">Flower of an hour</name>
    <dbReference type="NCBI Taxonomy" id="183268"/>
    <lineage>
        <taxon>Eukaryota</taxon>
        <taxon>Viridiplantae</taxon>
        <taxon>Streptophyta</taxon>
        <taxon>Embryophyta</taxon>
        <taxon>Tracheophyta</taxon>
        <taxon>Spermatophyta</taxon>
        <taxon>Magnoliopsida</taxon>
        <taxon>eudicotyledons</taxon>
        <taxon>Gunneridae</taxon>
        <taxon>Pentapetalae</taxon>
        <taxon>rosids</taxon>
        <taxon>malvids</taxon>
        <taxon>Malvales</taxon>
        <taxon>Malvaceae</taxon>
        <taxon>Malvoideae</taxon>
        <taxon>Hibiscus</taxon>
    </lineage>
</organism>
<dbReference type="CDD" id="cd01837">
    <property type="entry name" value="SGNH_plant_lipase_like"/>
    <property type="match status" value="1"/>
</dbReference>
<dbReference type="GO" id="GO:0005576">
    <property type="term" value="C:extracellular region"/>
    <property type="evidence" value="ECO:0007669"/>
    <property type="project" value="UniProtKB-SubCell"/>
</dbReference>
<dbReference type="GO" id="GO:0016788">
    <property type="term" value="F:hydrolase activity, acting on ester bonds"/>
    <property type="evidence" value="ECO:0007669"/>
    <property type="project" value="InterPro"/>
</dbReference>
<keyword evidence="6" id="KW-0442">Lipid degradation</keyword>
<dbReference type="EMBL" id="BSYR01000010">
    <property type="protein sequence ID" value="GMI74208.1"/>
    <property type="molecule type" value="Genomic_DNA"/>
</dbReference>
<dbReference type="PANTHER" id="PTHR45650">
    <property type="entry name" value="GDSL-LIKE LIPASE/ACYLHYDROLASE-RELATED"/>
    <property type="match status" value="1"/>
</dbReference>
<feature type="signal peptide" evidence="8">
    <location>
        <begin position="1"/>
        <end position="28"/>
    </location>
</feature>
<protein>
    <submittedName>
        <fullName evidence="9">Uncharacterized protein</fullName>
    </submittedName>
</protein>
<evidence type="ECO:0000256" key="7">
    <source>
        <dbReference type="ARBA" id="ARBA00023098"/>
    </source>
</evidence>
<name>A0A9W7LRK6_HIBTR</name>
<proteinExistence type="inferred from homology"/>
<reference evidence="9" key="1">
    <citation type="submission" date="2023-05" db="EMBL/GenBank/DDBJ databases">
        <title>Genome and transcriptome analyses reveal genes involved in the formation of fine ridges on petal epidermal cells in Hibiscus trionum.</title>
        <authorList>
            <person name="Koshimizu S."/>
            <person name="Masuda S."/>
            <person name="Ishii T."/>
            <person name="Shirasu K."/>
            <person name="Hoshino A."/>
            <person name="Arita M."/>
        </authorList>
    </citation>
    <scope>NUCLEOTIDE SEQUENCE</scope>
    <source>
        <strain evidence="9">Hamamatsu line</strain>
    </source>
</reference>
<dbReference type="PANTHER" id="PTHR45650:SF9">
    <property type="entry name" value="SGNH HYDROLASE-TYPE ESTERASE DOMAIN-CONTAINING PROTEIN"/>
    <property type="match status" value="1"/>
</dbReference>
<evidence type="ECO:0000313" key="10">
    <source>
        <dbReference type="Proteomes" id="UP001165190"/>
    </source>
</evidence>
<dbReference type="InterPro" id="IPR001087">
    <property type="entry name" value="GDSL"/>
</dbReference>
<gene>
    <name evidence="9" type="ORF">HRI_001090100</name>
</gene>
<dbReference type="Gene3D" id="3.40.50.1110">
    <property type="entry name" value="SGNH hydrolase"/>
    <property type="match status" value="1"/>
</dbReference>
<dbReference type="Pfam" id="PF00657">
    <property type="entry name" value="Lipase_GDSL"/>
    <property type="match status" value="1"/>
</dbReference>
<evidence type="ECO:0000256" key="1">
    <source>
        <dbReference type="ARBA" id="ARBA00004613"/>
    </source>
</evidence>
<keyword evidence="10" id="KW-1185">Reference proteome</keyword>
<dbReference type="GO" id="GO:0016042">
    <property type="term" value="P:lipid catabolic process"/>
    <property type="evidence" value="ECO:0007669"/>
    <property type="project" value="UniProtKB-KW"/>
</dbReference>
<evidence type="ECO:0000256" key="2">
    <source>
        <dbReference type="ARBA" id="ARBA00008668"/>
    </source>
</evidence>
<feature type="chain" id="PRO_5040992656" evidence="8">
    <location>
        <begin position="29"/>
        <end position="356"/>
    </location>
</feature>
<comment type="similarity">
    <text evidence="2">Belongs to the 'GDSL' lipolytic enzyme family.</text>
</comment>